<evidence type="ECO:0000313" key="3">
    <source>
        <dbReference type="EMBL" id="SCO84651.1"/>
    </source>
</evidence>
<reference evidence="4" key="1">
    <citation type="submission" date="2016-09" db="EMBL/GenBank/DDBJ databases">
        <authorList>
            <person name="Guldener U."/>
        </authorList>
    </citation>
    <scope>NUCLEOTIDE SEQUENCE [LARGE SCALE GENOMIC DNA]</scope>
    <source>
        <strain evidence="4">V64-1</strain>
    </source>
</reference>
<feature type="region of interest" description="Disordered" evidence="1">
    <location>
        <begin position="1"/>
        <end position="33"/>
    </location>
</feature>
<proteinExistence type="predicted"/>
<protein>
    <submittedName>
        <fullName evidence="3">Uncharacterized protein</fullName>
    </submittedName>
</protein>
<dbReference type="AlphaFoldDB" id="A0A2H3TFX0"/>
<feature type="transmembrane region" description="Helical" evidence="2">
    <location>
        <begin position="50"/>
        <end position="73"/>
    </location>
</feature>
<accession>A0A2H3TFX0</accession>
<gene>
    <name evidence="3" type="ORF">FRV6_08778</name>
</gene>
<evidence type="ECO:0000256" key="1">
    <source>
        <dbReference type="SAM" id="MobiDB-lite"/>
    </source>
</evidence>
<keyword evidence="2" id="KW-0812">Transmembrane</keyword>
<sequence>MQRPGSGTWARQEPSLEDTMPEAHVTTERNTDTRIYKVSHPRRLALPPSLILALAVAFISIRPLVLTAIGSLLDPYRGSPYNRTYKL</sequence>
<evidence type="ECO:0000256" key="2">
    <source>
        <dbReference type="SAM" id="Phobius"/>
    </source>
</evidence>
<dbReference type="OrthoDB" id="4975983at2759"/>
<dbReference type="EMBL" id="FMJY01000005">
    <property type="protein sequence ID" value="SCO84651.1"/>
    <property type="molecule type" value="Genomic_DNA"/>
</dbReference>
<keyword evidence="2" id="KW-1133">Transmembrane helix</keyword>
<dbReference type="Proteomes" id="UP000219369">
    <property type="component" value="Unassembled WGS sequence"/>
</dbReference>
<organism evidence="3 4">
    <name type="scientific">Fusarium oxysporum</name>
    <name type="common">Fusarium vascular wilt</name>
    <dbReference type="NCBI Taxonomy" id="5507"/>
    <lineage>
        <taxon>Eukaryota</taxon>
        <taxon>Fungi</taxon>
        <taxon>Dikarya</taxon>
        <taxon>Ascomycota</taxon>
        <taxon>Pezizomycotina</taxon>
        <taxon>Sordariomycetes</taxon>
        <taxon>Hypocreomycetidae</taxon>
        <taxon>Hypocreales</taxon>
        <taxon>Nectriaceae</taxon>
        <taxon>Fusarium</taxon>
        <taxon>Fusarium oxysporum species complex</taxon>
    </lineage>
</organism>
<evidence type="ECO:0000313" key="4">
    <source>
        <dbReference type="Proteomes" id="UP000219369"/>
    </source>
</evidence>
<keyword evidence="2" id="KW-0472">Membrane</keyword>
<name>A0A2H3TFX0_FUSOX</name>